<evidence type="ECO:0000313" key="12">
    <source>
        <dbReference type="Proteomes" id="UP000824192"/>
    </source>
</evidence>
<dbReference type="InterPro" id="IPR001579">
    <property type="entry name" value="Glyco_hydro_18_chit_AS"/>
</dbReference>
<feature type="chain" id="PRO_5039357598" description="chitinase" evidence="8">
    <location>
        <begin position="23"/>
        <end position="516"/>
    </location>
</feature>
<proteinExistence type="inferred from homology"/>
<dbReference type="InterPro" id="IPR011583">
    <property type="entry name" value="Chitinase_II/V-like_cat"/>
</dbReference>
<dbReference type="Pfam" id="PF00395">
    <property type="entry name" value="SLH"/>
    <property type="match status" value="2"/>
</dbReference>
<dbReference type="Gene3D" id="3.20.20.80">
    <property type="entry name" value="Glycosidases"/>
    <property type="match status" value="1"/>
</dbReference>
<dbReference type="EC" id="3.2.1.14" evidence="2"/>
<dbReference type="GO" id="GO:0008061">
    <property type="term" value="F:chitin binding"/>
    <property type="evidence" value="ECO:0007669"/>
    <property type="project" value="InterPro"/>
</dbReference>
<evidence type="ECO:0000259" key="10">
    <source>
        <dbReference type="PROSITE" id="PS51910"/>
    </source>
</evidence>
<dbReference type="AlphaFoldDB" id="A0A9D1RU88"/>
<evidence type="ECO:0000256" key="6">
    <source>
        <dbReference type="RuleBase" id="RU000489"/>
    </source>
</evidence>
<feature type="domain" description="SLH" evidence="9">
    <location>
        <begin position="335"/>
        <end position="398"/>
    </location>
</feature>
<reference evidence="11" key="2">
    <citation type="submission" date="2021-04" db="EMBL/GenBank/DDBJ databases">
        <authorList>
            <person name="Gilroy R."/>
        </authorList>
    </citation>
    <scope>NUCLEOTIDE SEQUENCE</scope>
    <source>
        <strain evidence="11">ChiGjej6B6-1540</strain>
    </source>
</reference>
<dbReference type="Gene3D" id="3.40.5.30">
    <property type="entry name" value="(Trans)glycosidases - domain 2"/>
    <property type="match status" value="1"/>
</dbReference>
<dbReference type="InterPro" id="IPR001223">
    <property type="entry name" value="Glyco_hydro18_cat"/>
</dbReference>
<keyword evidence="4 6" id="KW-0378">Hydrolase</keyword>
<evidence type="ECO:0000256" key="2">
    <source>
        <dbReference type="ARBA" id="ARBA00012729"/>
    </source>
</evidence>
<dbReference type="PANTHER" id="PTHR11177">
    <property type="entry name" value="CHITINASE"/>
    <property type="match status" value="1"/>
</dbReference>
<dbReference type="PROSITE" id="PS51272">
    <property type="entry name" value="SLH"/>
    <property type="match status" value="2"/>
</dbReference>
<comment type="caution">
    <text evidence="11">The sequence shown here is derived from an EMBL/GenBank/DDBJ whole genome shotgun (WGS) entry which is preliminary data.</text>
</comment>
<evidence type="ECO:0000256" key="1">
    <source>
        <dbReference type="ARBA" id="ARBA00000822"/>
    </source>
</evidence>
<evidence type="ECO:0000313" key="11">
    <source>
        <dbReference type="EMBL" id="HIW93413.1"/>
    </source>
</evidence>
<dbReference type="Proteomes" id="UP000824192">
    <property type="component" value="Unassembled WGS sequence"/>
</dbReference>
<dbReference type="GO" id="GO:0006032">
    <property type="term" value="P:chitin catabolic process"/>
    <property type="evidence" value="ECO:0007669"/>
    <property type="project" value="TreeGrafter"/>
</dbReference>
<dbReference type="PROSITE" id="PS01095">
    <property type="entry name" value="GH18_1"/>
    <property type="match status" value="1"/>
</dbReference>
<name>A0A9D1RU88_9FIRM</name>
<dbReference type="PROSITE" id="PS51910">
    <property type="entry name" value="GH18_2"/>
    <property type="match status" value="1"/>
</dbReference>
<gene>
    <name evidence="11" type="ORF">H9868_02615</name>
</gene>
<accession>A0A9D1RU88</accession>
<feature type="signal peptide" evidence="8">
    <location>
        <begin position="1"/>
        <end position="22"/>
    </location>
</feature>
<evidence type="ECO:0000256" key="3">
    <source>
        <dbReference type="ARBA" id="ARBA00022737"/>
    </source>
</evidence>
<evidence type="ECO:0000256" key="5">
    <source>
        <dbReference type="ARBA" id="ARBA00023295"/>
    </source>
</evidence>
<dbReference type="InterPro" id="IPR050314">
    <property type="entry name" value="Glycosyl_Hydrlase_18"/>
</dbReference>
<dbReference type="SMART" id="SM00636">
    <property type="entry name" value="Glyco_18"/>
    <property type="match status" value="1"/>
</dbReference>
<evidence type="ECO:0000256" key="8">
    <source>
        <dbReference type="SAM" id="SignalP"/>
    </source>
</evidence>
<organism evidence="11 12">
    <name type="scientific">Candidatus Flavonifractor merdipullorum</name>
    <dbReference type="NCBI Taxonomy" id="2838590"/>
    <lineage>
        <taxon>Bacteria</taxon>
        <taxon>Bacillati</taxon>
        <taxon>Bacillota</taxon>
        <taxon>Clostridia</taxon>
        <taxon>Eubacteriales</taxon>
        <taxon>Oscillospiraceae</taxon>
        <taxon>Flavonifractor</taxon>
    </lineage>
</organism>
<evidence type="ECO:0000259" key="9">
    <source>
        <dbReference type="PROSITE" id="PS51272"/>
    </source>
</evidence>
<keyword evidence="3" id="KW-0677">Repeat</keyword>
<dbReference type="InterPro" id="IPR001119">
    <property type="entry name" value="SLH_dom"/>
</dbReference>
<sequence length="516" mass="56129">MDRCKRPALMLALFALLLSCFAASSPRTDAARPSAESFKTVAYYPSWRPDSQRQKLQYDKLTHIIYAFAIPTADGTLRPLENAAGAQALIREAHAHGVKVLLAVGGWSYQNIPLEDTFAAATDTAQKRASFTEAIVSMCDQYGFDGVDMDWEYPRTSGTYRQYEDLMLRLKARLQPAGKLLTTAVPGGVSLSGAPYASSMAFTDTVLQTVDWVNVMAYDANNTNHSPYDYAVHAANYWRYTRALPAEKVVLGVPFYTRPGSISYESLLKADPKAGLSDTITYNGQTVWYNGPATIAAKTQYALEHLGGVMIWEITQDTADASKSLLSVIHETVQSASRFSDVPSGAWYAESVQAACDLGLMKGTGNGRFSPARPVTTAETVSLSARVHVIHQNGSDPLVQGTPWYQVYLDYAHQTGILTDALTSQRLSTPITRLQCAILLRRALPDSALSPIRTVEGIPDLSPDTPGYDAVLTLYRAGVLTGTDAAGAFSPHATLTRAEAAVLVSRMLDPNRRVSH</sequence>
<evidence type="ECO:0000256" key="7">
    <source>
        <dbReference type="RuleBase" id="RU004453"/>
    </source>
</evidence>
<evidence type="ECO:0000256" key="4">
    <source>
        <dbReference type="ARBA" id="ARBA00022801"/>
    </source>
</evidence>
<dbReference type="GO" id="GO:0005576">
    <property type="term" value="C:extracellular region"/>
    <property type="evidence" value="ECO:0007669"/>
    <property type="project" value="TreeGrafter"/>
</dbReference>
<protein>
    <recommendedName>
        <fullName evidence="2">chitinase</fullName>
        <ecNumber evidence="2">3.2.1.14</ecNumber>
    </recommendedName>
</protein>
<dbReference type="PANTHER" id="PTHR11177:SF317">
    <property type="entry name" value="CHITINASE 12-RELATED"/>
    <property type="match status" value="1"/>
</dbReference>
<feature type="domain" description="SLH" evidence="9">
    <location>
        <begin position="454"/>
        <end position="516"/>
    </location>
</feature>
<keyword evidence="5 6" id="KW-0326">Glycosidase</keyword>
<dbReference type="GO" id="GO:0005975">
    <property type="term" value="P:carbohydrate metabolic process"/>
    <property type="evidence" value="ECO:0007669"/>
    <property type="project" value="InterPro"/>
</dbReference>
<dbReference type="Pfam" id="PF00704">
    <property type="entry name" value="Glyco_hydro_18"/>
    <property type="match status" value="1"/>
</dbReference>
<comment type="similarity">
    <text evidence="7">Belongs to the glycosyl hydrolase 18 family.</text>
</comment>
<dbReference type="InterPro" id="IPR017853">
    <property type="entry name" value="GH"/>
</dbReference>
<feature type="domain" description="GH18" evidence="10">
    <location>
        <begin position="38"/>
        <end position="336"/>
    </location>
</feature>
<dbReference type="SUPFAM" id="SSF51445">
    <property type="entry name" value="(Trans)glycosidases"/>
    <property type="match status" value="1"/>
</dbReference>
<dbReference type="GO" id="GO:0008843">
    <property type="term" value="F:endochitinase activity"/>
    <property type="evidence" value="ECO:0007669"/>
    <property type="project" value="UniProtKB-EC"/>
</dbReference>
<dbReference type="EMBL" id="DXGA01000058">
    <property type="protein sequence ID" value="HIW93413.1"/>
    <property type="molecule type" value="Genomic_DNA"/>
</dbReference>
<reference evidence="11" key="1">
    <citation type="journal article" date="2021" name="PeerJ">
        <title>Extensive microbial diversity within the chicken gut microbiome revealed by metagenomics and culture.</title>
        <authorList>
            <person name="Gilroy R."/>
            <person name="Ravi A."/>
            <person name="Getino M."/>
            <person name="Pursley I."/>
            <person name="Horton D.L."/>
            <person name="Alikhan N.F."/>
            <person name="Baker D."/>
            <person name="Gharbi K."/>
            <person name="Hall N."/>
            <person name="Watson M."/>
            <person name="Adriaenssens E.M."/>
            <person name="Foster-Nyarko E."/>
            <person name="Jarju S."/>
            <person name="Secka A."/>
            <person name="Antonio M."/>
            <person name="Oren A."/>
            <person name="Chaudhuri R.R."/>
            <person name="La Ragione R."/>
            <person name="Hildebrand F."/>
            <person name="Pallen M.J."/>
        </authorList>
    </citation>
    <scope>NUCLEOTIDE SEQUENCE</scope>
    <source>
        <strain evidence="11">ChiGjej6B6-1540</strain>
    </source>
</reference>
<comment type="catalytic activity">
    <reaction evidence="1">
        <text>Random endo-hydrolysis of N-acetyl-beta-D-glucosaminide (1-&gt;4)-beta-linkages in chitin and chitodextrins.</text>
        <dbReference type="EC" id="3.2.1.14"/>
    </reaction>
</comment>
<dbReference type="PROSITE" id="PS51257">
    <property type="entry name" value="PROKAR_LIPOPROTEIN"/>
    <property type="match status" value="1"/>
</dbReference>
<keyword evidence="8" id="KW-0732">Signal</keyword>